<dbReference type="InterPro" id="IPR002347">
    <property type="entry name" value="SDR_fam"/>
</dbReference>
<name>A0A2S4HD45_9GAMM</name>
<evidence type="ECO:0000256" key="1">
    <source>
        <dbReference type="ARBA" id="ARBA00006484"/>
    </source>
</evidence>
<dbReference type="Proteomes" id="UP000237222">
    <property type="component" value="Unassembled WGS sequence"/>
</dbReference>
<dbReference type="SUPFAM" id="SSF51735">
    <property type="entry name" value="NAD(P)-binding Rossmann-fold domains"/>
    <property type="match status" value="1"/>
</dbReference>
<dbReference type="Pfam" id="PF13561">
    <property type="entry name" value="adh_short_C2"/>
    <property type="match status" value="1"/>
</dbReference>
<protein>
    <submittedName>
        <fullName evidence="3">Dehydrogenase</fullName>
    </submittedName>
</protein>
<evidence type="ECO:0000313" key="3">
    <source>
        <dbReference type="EMBL" id="POP51914.1"/>
    </source>
</evidence>
<dbReference type="EMBL" id="PQGG01000033">
    <property type="protein sequence ID" value="POP51914.1"/>
    <property type="molecule type" value="Genomic_DNA"/>
</dbReference>
<reference evidence="3" key="1">
    <citation type="submission" date="2018-01" db="EMBL/GenBank/DDBJ databases">
        <authorList>
            <person name="Yu X.-D."/>
        </authorList>
    </citation>
    <scope>NUCLEOTIDE SEQUENCE</scope>
    <source>
        <strain evidence="3">ZX-21</strain>
    </source>
</reference>
<proteinExistence type="inferred from homology"/>
<evidence type="ECO:0000313" key="4">
    <source>
        <dbReference type="Proteomes" id="UP000237222"/>
    </source>
</evidence>
<accession>A0A2S4HD45</accession>
<dbReference type="InterPro" id="IPR036291">
    <property type="entry name" value="NAD(P)-bd_dom_sf"/>
</dbReference>
<evidence type="ECO:0000256" key="2">
    <source>
        <dbReference type="ARBA" id="ARBA00023002"/>
    </source>
</evidence>
<dbReference type="PANTHER" id="PTHR43639:SF1">
    <property type="entry name" value="SHORT-CHAIN DEHYDROGENASE_REDUCTASE FAMILY PROTEIN"/>
    <property type="match status" value="1"/>
</dbReference>
<comment type="similarity">
    <text evidence="1">Belongs to the short-chain dehydrogenases/reductases (SDR) family.</text>
</comment>
<dbReference type="PRINTS" id="PR00081">
    <property type="entry name" value="GDHRDH"/>
</dbReference>
<organism evidence="3 4">
    <name type="scientific">Zhongshania marina</name>
    <dbReference type="NCBI Taxonomy" id="2304603"/>
    <lineage>
        <taxon>Bacteria</taxon>
        <taxon>Pseudomonadati</taxon>
        <taxon>Pseudomonadota</taxon>
        <taxon>Gammaproteobacteria</taxon>
        <taxon>Cellvibrionales</taxon>
        <taxon>Spongiibacteraceae</taxon>
        <taxon>Zhongshania</taxon>
    </lineage>
</organism>
<dbReference type="PANTHER" id="PTHR43639">
    <property type="entry name" value="OXIDOREDUCTASE, SHORT-CHAIN DEHYDROGENASE/REDUCTASE FAMILY (AFU_ORTHOLOGUE AFUA_5G02870)"/>
    <property type="match status" value="1"/>
</dbReference>
<dbReference type="Gene3D" id="3.40.50.720">
    <property type="entry name" value="NAD(P)-binding Rossmann-like Domain"/>
    <property type="match status" value="1"/>
</dbReference>
<dbReference type="GO" id="GO:0016491">
    <property type="term" value="F:oxidoreductase activity"/>
    <property type="evidence" value="ECO:0007669"/>
    <property type="project" value="UniProtKB-KW"/>
</dbReference>
<gene>
    <name evidence="3" type="ORF">C0068_14880</name>
</gene>
<keyword evidence="2" id="KW-0560">Oxidoreductase</keyword>
<comment type="caution">
    <text evidence="3">The sequence shown here is derived from an EMBL/GenBank/DDBJ whole genome shotgun (WGS) entry which is preliminary data.</text>
</comment>
<sequence length="274" mass="28780">MFVLLPRSKLGNIYMLENQDRQFPASGAALVIGGTGGLGRAIVNKLIANGSAVAFTYHSNTSAADSLLAENMNSSVAISAYKMDLMDSAAISQVIEKVAEASGGIHTLVYSAGAPLYLRYIGAIESDRMNFHLQSDVMGFFNLVQSSLPYIRELQGSYVACCSCGLEKWPIKDALSVVPKAGIAALAKGLAREEGRYGVRANVIGTGVIDAGITQAGLESGDVPQNFVSGAIQTTPLGRLGEADDIAEAVLFLASKRAKFITGQVLNVDGGWTV</sequence>
<dbReference type="AlphaFoldDB" id="A0A2S4HD45"/>